<keyword evidence="3" id="KW-1185">Reference proteome</keyword>
<reference evidence="2" key="1">
    <citation type="submission" date="2022-11" db="EMBL/GenBank/DDBJ databases">
        <title>Chromosome-level genome of Pogonophryne albipinna.</title>
        <authorList>
            <person name="Jo E."/>
        </authorList>
    </citation>
    <scope>NUCLEOTIDE SEQUENCE</scope>
    <source>
        <strain evidence="2">SGF0006</strain>
        <tissue evidence="2">Muscle</tissue>
    </source>
</reference>
<feature type="compositionally biased region" description="Basic and acidic residues" evidence="1">
    <location>
        <begin position="32"/>
        <end position="55"/>
    </location>
</feature>
<evidence type="ECO:0000313" key="2">
    <source>
        <dbReference type="EMBL" id="KAJ4919034.1"/>
    </source>
</evidence>
<comment type="caution">
    <text evidence="2">The sequence shown here is derived from an EMBL/GenBank/DDBJ whole genome shotgun (WGS) entry which is preliminary data.</text>
</comment>
<sequence>MKNAPPDTPTEEQLNRHQPVLTSSTGLNLSETLDRDASEARRARDATAEVQRHMTDPPLGRSQDPLAYWQEKKPAQSKKMMYLNKNL</sequence>
<protein>
    <submittedName>
        <fullName evidence="2">Uncharacterized protein</fullName>
    </submittedName>
</protein>
<name>A0AAD6F2F3_9TELE</name>
<evidence type="ECO:0000256" key="1">
    <source>
        <dbReference type="SAM" id="MobiDB-lite"/>
    </source>
</evidence>
<organism evidence="2 3">
    <name type="scientific">Pogonophryne albipinna</name>
    <dbReference type="NCBI Taxonomy" id="1090488"/>
    <lineage>
        <taxon>Eukaryota</taxon>
        <taxon>Metazoa</taxon>
        <taxon>Chordata</taxon>
        <taxon>Craniata</taxon>
        <taxon>Vertebrata</taxon>
        <taxon>Euteleostomi</taxon>
        <taxon>Actinopterygii</taxon>
        <taxon>Neopterygii</taxon>
        <taxon>Teleostei</taxon>
        <taxon>Neoteleostei</taxon>
        <taxon>Acanthomorphata</taxon>
        <taxon>Eupercaria</taxon>
        <taxon>Perciformes</taxon>
        <taxon>Notothenioidei</taxon>
        <taxon>Pogonophryne</taxon>
    </lineage>
</organism>
<dbReference type="AlphaFoldDB" id="A0AAD6F2F3"/>
<dbReference type="Proteomes" id="UP001219934">
    <property type="component" value="Unassembled WGS sequence"/>
</dbReference>
<feature type="compositionally biased region" description="Polar residues" evidence="1">
    <location>
        <begin position="20"/>
        <end position="31"/>
    </location>
</feature>
<evidence type="ECO:0000313" key="3">
    <source>
        <dbReference type="Proteomes" id="UP001219934"/>
    </source>
</evidence>
<gene>
    <name evidence="2" type="ORF">JOQ06_019446</name>
</gene>
<accession>A0AAD6F2F3</accession>
<dbReference type="EMBL" id="JAPTMU010000352">
    <property type="protein sequence ID" value="KAJ4919034.1"/>
    <property type="molecule type" value="Genomic_DNA"/>
</dbReference>
<proteinExistence type="predicted"/>
<feature type="region of interest" description="Disordered" evidence="1">
    <location>
        <begin position="1"/>
        <end position="76"/>
    </location>
</feature>